<dbReference type="PANTHER" id="PTHR24320">
    <property type="entry name" value="RETINOL DEHYDROGENASE"/>
    <property type="match status" value="1"/>
</dbReference>
<evidence type="ECO:0000313" key="7">
    <source>
        <dbReference type="Proteomes" id="UP001345827"/>
    </source>
</evidence>
<evidence type="ECO:0008006" key="8">
    <source>
        <dbReference type="Google" id="ProtNLM"/>
    </source>
</evidence>
<keyword evidence="2" id="KW-0521">NADP</keyword>
<comment type="caution">
    <text evidence="6">The sequence shown here is derived from an EMBL/GenBank/DDBJ whole genome shotgun (WGS) entry which is preliminary data.</text>
</comment>
<proteinExistence type="inferred from homology"/>
<feature type="region of interest" description="Disordered" evidence="5">
    <location>
        <begin position="160"/>
        <end position="179"/>
    </location>
</feature>
<dbReference type="Pfam" id="PF00106">
    <property type="entry name" value="adh_short"/>
    <property type="match status" value="1"/>
</dbReference>
<dbReference type="InterPro" id="IPR002347">
    <property type="entry name" value="SDR_fam"/>
</dbReference>
<keyword evidence="7" id="KW-1185">Reference proteome</keyword>
<name>A0AAV9QH67_9PEZI</name>
<dbReference type="PRINTS" id="PR00080">
    <property type="entry name" value="SDRFAMILY"/>
</dbReference>
<accession>A0AAV9QH67</accession>
<reference evidence="6 7" key="1">
    <citation type="submission" date="2023-06" db="EMBL/GenBank/DDBJ databases">
        <title>Black Yeasts Isolated from many extreme environments.</title>
        <authorList>
            <person name="Coleine C."/>
            <person name="Stajich J.E."/>
            <person name="Selbmann L."/>
        </authorList>
    </citation>
    <scope>NUCLEOTIDE SEQUENCE [LARGE SCALE GENOMIC DNA]</scope>
    <source>
        <strain evidence="6 7">CCFEE 5887</strain>
    </source>
</reference>
<dbReference type="PRINTS" id="PR00081">
    <property type="entry name" value="GDHRDH"/>
</dbReference>
<organism evidence="6 7">
    <name type="scientific">Vermiconidia calcicola</name>
    <dbReference type="NCBI Taxonomy" id="1690605"/>
    <lineage>
        <taxon>Eukaryota</taxon>
        <taxon>Fungi</taxon>
        <taxon>Dikarya</taxon>
        <taxon>Ascomycota</taxon>
        <taxon>Pezizomycotina</taxon>
        <taxon>Dothideomycetes</taxon>
        <taxon>Dothideomycetidae</taxon>
        <taxon>Mycosphaerellales</taxon>
        <taxon>Extremaceae</taxon>
        <taxon>Vermiconidia</taxon>
    </lineage>
</organism>
<comment type="similarity">
    <text evidence="1 4">Belongs to the short-chain dehydrogenases/reductases (SDR) family.</text>
</comment>
<gene>
    <name evidence="6" type="ORF">LTR25_001323</name>
</gene>
<evidence type="ECO:0000256" key="5">
    <source>
        <dbReference type="SAM" id="MobiDB-lite"/>
    </source>
</evidence>
<evidence type="ECO:0000313" key="6">
    <source>
        <dbReference type="EMBL" id="KAK5543709.1"/>
    </source>
</evidence>
<dbReference type="InterPro" id="IPR036291">
    <property type="entry name" value="NAD(P)-bd_dom_sf"/>
</dbReference>
<dbReference type="SUPFAM" id="SSF51735">
    <property type="entry name" value="NAD(P)-binding Rossmann-fold domains"/>
    <property type="match status" value="1"/>
</dbReference>
<dbReference type="EMBL" id="JAXLQG010000002">
    <property type="protein sequence ID" value="KAK5543709.1"/>
    <property type="molecule type" value="Genomic_DNA"/>
</dbReference>
<evidence type="ECO:0000256" key="1">
    <source>
        <dbReference type="ARBA" id="ARBA00006484"/>
    </source>
</evidence>
<evidence type="ECO:0000256" key="4">
    <source>
        <dbReference type="RuleBase" id="RU000363"/>
    </source>
</evidence>
<evidence type="ECO:0000256" key="2">
    <source>
        <dbReference type="ARBA" id="ARBA00022857"/>
    </source>
</evidence>
<sequence>MPGSALNPVYDDHHYDPDKHIPDLSSKVIIVTGGNNGIGKAAVIELAKHNPKRLYLSARSKAKYDTAMQDVRAAASTGAANVDFLELDLASFASVKRAANHILASNDRLDILINNAGVMGLPPHPTTQEGYEIHFGTNHMGHALLTKLLLPLLLKTAAHKSESESSERPGGGDADAGTGSDVRIVNLSSGAHRMPPTGIFLPDQVVTPMEGTWSYTRYAQSKMANVLHTRELARRYSAAGIVCVAADPGRVQTPLLDEMFKTRSLTTYFQKTFDYFAKPLSAREGAFTTLWCATFPNDNDKDETAVKSGELYVPFGHRSPGHKKSRDEGIANTLWDWQEAEFAKHGY</sequence>
<dbReference type="PANTHER" id="PTHR24320:SF282">
    <property type="entry name" value="WW DOMAIN-CONTAINING OXIDOREDUCTASE"/>
    <property type="match status" value="1"/>
</dbReference>
<keyword evidence="3" id="KW-0560">Oxidoreductase</keyword>
<evidence type="ECO:0000256" key="3">
    <source>
        <dbReference type="ARBA" id="ARBA00023002"/>
    </source>
</evidence>
<dbReference type="Proteomes" id="UP001345827">
    <property type="component" value="Unassembled WGS sequence"/>
</dbReference>
<dbReference type="GO" id="GO:0016491">
    <property type="term" value="F:oxidoreductase activity"/>
    <property type="evidence" value="ECO:0007669"/>
    <property type="project" value="UniProtKB-KW"/>
</dbReference>
<dbReference type="Gene3D" id="3.40.50.720">
    <property type="entry name" value="NAD(P)-binding Rossmann-like Domain"/>
    <property type="match status" value="1"/>
</dbReference>
<dbReference type="AlphaFoldDB" id="A0AAV9QH67"/>
<protein>
    <recommendedName>
        <fullName evidence="8">Protochlorophyllide reductase</fullName>
    </recommendedName>
</protein>